<dbReference type="EMBL" id="BMAW01123636">
    <property type="protein sequence ID" value="GFU04246.1"/>
    <property type="molecule type" value="Genomic_DNA"/>
</dbReference>
<dbReference type="PROSITE" id="PS50097">
    <property type="entry name" value="BTB"/>
    <property type="match status" value="1"/>
</dbReference>
<evidence type="ECO:0000259" key="2">
    <source>
        <dbReference type="PROSITE" id="PS50144"/>
    </source>
</evidence>
<dbReference type="SUPFAM" id="SSF54695">
    <property type="entry name" value="POZ domain"/>
    <property type="match status" value="1"/>
</dbReference>
<dbReference type="InterPro" id="IPR002083">
    <property type="entry name" value="MATH/TRAF_dom"/>
</dbReference>
<protein>
    <submittedName>
        <fullName evidence="3">TD and POZ domain-containing protein 3</fullName>
    </submittedName>
</protein>
<dbReference type="PANTHER" id="PTHR24413">
    <property type="entry name" value="SPECKLE-TYPE POZ PROTEIN"/>
    <property type="match status" value="1"/>
</dbReference>
<dbReference type="InterPro" id="IPR000210">
    <property type="entry name" value="BTB/POZ_dom"/>
</dbReference>
<dbReference type="Gene3D" id="3.30.710.10">
    <property type="entry name" value="Potassium Channel Kv1.1, Chain A"/>
    <property type="match status" value="1"/>
</dbReference>
<feature type="domain" description="BTB" evidence="1">
    <location>
        <begin position="344"/>
        <end position="411"/>
    </location>
</feature>
<proteinExistence type="predicted"/>
<dbReference type="Gene3D" id="1.25.40.420">
    <property type="match status" value="1"/>
</dbReference>
<dbReference type="SMART" id="SM00225">
    <property type="entry name" value="BTB"/>
    <property type="match status" value="1"/>
</dbReference>
<name>A0A8X6UDS5_NEPPI</name>
<dbReference type="PROSITE" id="PS50144">
    <property type="entry name" value="MATH"/>
    <property type="match status" value="1"/>
</dbReference>
<dbReference type="InterPro" id="IPR008974">
    <property type="entry name" value="TRAF-like"/>
</dbReference>
<dbReference type="Gene3D" id="2.60.210.10">
    <property type="entry name" value="Apoptosis, Tumor Necrosis Factor Receptor Associated Protein 2, Chain A"/>
    <property type="match status" value="1"/>
</dbReference>
<dbReference type="AlphaFoldDB" id="A0A8X6UDS5"/>
<keyword evidence="4" id="KW-1185">Reference proteome</keyword>
<dbReference type="OrthoDB" id="6359816at2759"/>
<accession>A0A8X6UDS5</accession>
<dbReference type="CDD" id="cd00121">
    <property type="entry name" value="MATH"/>
    <property type="match status" value="1"/>
</dbReference>
<dbReference type="Pfam" id="PF00651">
    <property type="entry name" value="BTB"/>
    <property type="match status" value="1"/>
</dbReference>
<comment type="caution">
    <text evidence="3">The sequence shown here is derived from an EMBL/GenBank/DDBJ whole genome shotgun (WGS) entry which is preliminary data.</text>
</comment>
<dbReference type="SUPFAM" id="SSF49599">
    <property type="entry name" value="TRAF domain-like"/>
    <property type="match status" value="1"/>
</dbReference>
<sequence>MAYHKDGTHEFLMEWSIENYIYCWHKKGEKLSSPTFSSTLMGNTKWKLHLYPSGNRSVNCIGYFLHREEDEGPDGIEIHYTLEVLGKDHSVLTERHVSKKKFVKGGDWGFNEYEERIKVLKIVKESYLPLNILTIRCRMGRCDTKCIDPVLMCAKTVISFKKRSFNWAVENFNSLHPNRRIPFTMESASKEILMKFCLFVSKGQYSDEIFIEISCFLNHFKYFILKIFLIDNGGKKSGCCELEFWYDVHKNTAIFPLRLTKNELLGNKERYLKEDVLTLKCECIFPTGISFEGVVSTDFEQTSPQTKNVFISSVPKIDIFKKSSDLAIGLKEDFETLRKEGTLSDIKLCTKTKSFPVHAAILSARSPVFKAMFSNEMKEKIEGSVDILDLDDDTVRRMILYMYTDALEDLEWESALLLYQAADKYQILSLKGKCLALLGNLLSVTNACEALVLADRHQDEDFKRIVQNYIVDRDEYVFISEEWKILTKNNCELALEIMNQFWERAKRGNS</sequence>
<evidence type="ECO:0000259" key="1">
    <source>
        <dbReference type="PROSITE" id="PS50097"/>
    </source>
</evidence>
<organism evidence="3 4">
    <name type="scientific">Nephila pilipes</name>
    <name type="common">Giant wood spider</name>
    <name type="synonym">Nephila maculata</name>
    <dbReference type="NCBI Taxonomy" id="299642"/>
    <lineage>
        <taxon>Eukaryota</taxon>
        <taxon>Metazoa</taxon>
        <taxon>Ecdysozoa</taxon>
        <taxon>Arthropoda</taxon>
        <taxon>Chelicerata</taxon>
        <taxon>Arachnida</taxon>
        <taxon>Araneae</taxon>
        <taxon>Araneomorphae</taxon>
        <taxon>Entelegynae</taxon>
        <taxon>Araneoidea</taxon>
        <taxon>Nephilidae</taxon>
        <taxon>Nephila</taxon>
    </lineage>
</organism>
<evidence type="ECO:0000313" key="3">
    <source>
        <dbReference type="EMBL" id="GFU04246.1"/>
    </source>
</evidence>
<gene>
    <name evidence="3" type="primary">Tdpoz3</name>
    <name evidence="3" type="ORF">NPIL_333971</name>
</gene>
<dbReference type="Pfam" id="PF22486">
    <property type="entry name" value="MATH_2"/>
    <property type="match status" value="1"/>
</dbReference>
<feature type="domain" description="MATH" evidence="2">
    <location>
        <begin position="10"/>
        <end position="139"/>
    </location>
</feature>
<evidence type="ECO:0000313" key="4">
    <source>
        <dbReference type="Proteomes" id="UP000887013"/>
    </source>
</evidence>
<reference evidence="3" key="1">
    <citation type="submission" date="2020-08" db="EMBL/GenBank/DDBJ databases">
        <title>Multicomponent nature underlies the extraordinary mechanical properties of spider dragline silk.</title>
        <authorList>
            <person name="Kono N."/>
            <person name="Nakamura H."/>
            <person name="Mori M."/>
            <person name="Yoshida Y."/>
            <person name="Ohtoshi R."/>
            <person name="Malay A.D."/>
            <person name="Moran D.A.P."/>
            <person name="Tomita M."/>
            <person name="Numata K."/>
            <person name="Arakawa K."/>
        </authorList>
    </citation>
    <scope>NUCLEOTIDE SEQUENCE</scope>
</reference>
<dbReference type="GO" id="GO:0030163">
    <property type="term" value="P:protein catabolic process"/>
    <property type="evidence" value="ECO:0007669"/>
    <property type="project" value="UniProtKB-ARBA"/>
</dbReference>
<dbReference type="InterPro" id="IPR011333">
    <property type="entry name" value="SKP1/BTB/POZ_sf"/>
</dbReference>
<dbReference type="Proteomes" id="UP000887013">
    <property type="component" value="Unassembled WGS sequence"/>
</dbReference>